<organism evidence="1 2">
    <name type="scientific">Mycoavidus cysteinexigens</name>
    <dbReference type="NCBI Taxonomy" id="1553431"/>
    <lineage>
        <taxon>Bacteria</taxon>
        <taxon>Pseudomonadati</taxon>
        <taxon>Pseudomonadota</taxon>
        <taxon>Betaproteobacteria</taxon>
        <taxon>Burkholderiales</taxon>
        <taxon>Burkholderiaceae</taxon>
        <taxon>Mycoavidus</taxon>
    </lineage>
</organism>
<dbReference type="Pfam" id="PF13362">
    <property type="entry name" value="Toprim_3"/>
    <property type="match status" value="1"/>
</dbReference>
<reference evidence="1 2" key="1">
    <citation type="journal article" date="2018" name="Microbes Environ.">
        <title>Comparative Genomic Insights into Endofungal Lifestyles of Two Bacterial Endosymbionts, Mycoavidus cysteinexigens and Burkholderia rhizoxinica.</title>
        <authorList>
            <person name="Sharmin D."/>
            <person name="Guo Y."/>
            <person name="Nishizawa T."/>
            <person name="Ohshima S."/>
            <person name="Sato Y."/>
            <person name="Takashima Y."/>
            <person name="Narisawa K."/>
            <person name="Ohta H."/>
        </authorList>
    </citation>
    <scope>NUCLEOTIDE SEQUENCE [LARGE SCALE GENOMIC DNA]</scope>
    <source>
        <strain evidence="1 2">B1-EB</strain>
    </source>
</reference>
<sequence>MDNPIQQFRDALARRGIMPPADVITDGMIHRCDSEGKGGKGDASYLLHLDGIPAGGFENHRDGLGWENWRLDTARTLTQAEKTAHQARINAARYKRETEDAKRKQEAREKAHLLWTEAYTCPSHGYLIRKGIAPYGVKTIAADKARQIVSNLSAELTGELLVIPMRDSAGILHSLQFITSGGIKRPVTGGRKRGCYFGVGKPEEVLCITEGFATGMSIREASGHAIAVAFDAGNLMSVAKALREKFPTLLLVLCADDDYATLGNPGLNKAQEAAQVVGGCVAVPDFGADRPEGATDFNDLHQAQGPDAVICCIETAIKLHATATKEVPQLSEAVQCLPISVEKSENHPLSKSSLSCEYGDGRFEVSARGLIFIGTDKDGREKAPLWLCSLLYVVAKTRDAKSGEWGRLLKWQDDDGVQHQWAMPIELLEGDGLDVRRELARRGLQVSPNKAARDLIAAYLKVWSVETRARCVDRLGWHENVYLTPSYTIGETEEHVVFQNTHAIEPALAVSGTAEEWREGIASLARGNTRLVFALSIAFAGTLAHLVDEDSGGFHLRGLSSSGKSTALKMAASVWGKPSTYVRLWRATANGLEGLAALHNDNLLILDELSQIDPKEAGQAAYLLANGQGKARAARNGTARAAQRWRLMFLSAGEESLSALMARAGKKTNAGQEIRLADLEIDAGAGMGAFEQLHHYDTPGALALAIKEATTKLYGEVGLAWLKRIVSDQLSLTRFIRDGIQQFMAEVLPAQAVGQIERVARRFALVAIAGELASHYGLTGWPEHEAERAAKTCFMTWFAAFGAIGNREESTLLAQIRAFFETHGSSRFEDVNALSEQRIFQRAGFCRARAEGGREFLVLPEVFKRELCAGYDLKIAERILLARGWLAPGGDRTTQKIRLPGIETPTRVYVFTSNMWEAEE</sequence>
<dbReference type="InterPro" id="IPR009270">
    <property type="entry name" value="DUF927"/>
</dbReference>
<dbReference type="InterPro" id="IPR006171">
    <property type="entry name" value="TOPRIM_dom"/>
</dbReference>
<dbReference type="RefSeq" id="WP_161566224.1">
    <property type="nucleotide sequence ID" value="NZ_AP018150.1"/>
</dbReference>
<keyword evidence="2" id="KW-1185">Reference proteome</keyword>
<proteinExistence type="predicted"/>
<dbReference type="KEGG" id="mcys:MCB1EB_2235"/>
<dbReference type="InterPro" id="IPR034154">
    <property type="entry name" value="TOPRIM_DnaG/twinkle"/>
</dbReference>
<evidence type="ECO:0000313" key="1">
    <source>
        <dbReference type="EMBL" id="BBE10396.1"/>
    </source>
</evidence>
<dbReference type="Proteomes" id="UP000282597">
    <property type="component" value="Chromosome"/>
</dbReference>
<accession>A0A2Z6EY82</accession>
<name>A0A2Z6EY82_9BURK</name>
<dbReference type="Pfam" id="PF06048">
    <property type="entry name" value="DUF927"/>
    <property type="match status" value="1"/>
</dbReference>
<dbReference type="CDD" id="cd01029">
    <property type="entry name" value="TOPRIM_primases"/>
    <property type="match status" value="1"/>
</dbReference>
<dbReference type="AlphaFoldDB" id="A0A2Z6EY82"/>
<protein>
    <submittedName>
        <fullName evidence="1">Inner membrane protein</fullName>
    </submittedName>
</protein>
<evidence type="ECO:0000313" key="2">
    <source>
        <dbReference type="Proteomes" id="UP000282597"/>
    </source>
</evidence>
<gene>
    <name evidence="1" type="ORF">MCB1EB_2235</name>
</gene>
<dbReference type="EMBL" id="AP018150">
    <property type="protein sequence ID" value="BBE10396.1"/>
    <property type="molecule type" value="Genomic_DNA"/>
</dbReference>